<dbReference type="SUPFAM" id="SSF117281">
    <property type="entry name" value="Kelch motif"/>
    <property type="match status" value="1"/>
</dbReference>
<keyword evidence="4" id="KW-1133">Transmembrane helix</keyword>
<dbReference type="InterPro" id="IPR011043">
    <property type="entry name" value="Gal_Oxase/kelch_b-propeller"/>
</dbReference>
<keyword evidence="1" id="KW-0880">Kelch repeat</keyword>
<keyword evidence="6" id="KW-1185">Reference proteome</keyword>
<feature type="transmembrane region" description="Helical" evidence="4">
    <location>
        <begin position="682"/>
        <end position="706"/>
    </location>
</feature>
<sequence>MPPTVTRTKRSASYHERDIRPSSPVRPQFNSHTTSDRLREGANLQALVSKMTGRIPKGRRSVFTEIGLDDGATDTARWIASLNTHRKHPPALDQQNRPTEIAPLKSRPVTETSSLEEVTSEADTPVQGTPIFQRQNSAPAQPWYTRLPGSKARPRVKSASGSPPRAVAGLHRMAMIAMLIALVVPAFNYRSRQSAVDMSGAEAGPLLRKRETSPTDVCRRWAHQAANVNGTLYIYGGEAKKDKDQESNTWNSYFLTLDLTKDWSTDSPALEGLEVPDGPPAVANGYLWQDYDNLYLYGGQFSDTPYVDPEPESLWKYSITDREWTEYKEPETSSGNYSDAGGKPVHRAAEGAGLSVPELGLSWYFGGHLDWATVPGWSRDIDRVYLKSLLEFTHPGYSNTGVDDLSGSAAAADAGVFRNITEGGVQKDDFPERADGVLVFVPGWGEQGALIGLAGGTADTFTPNFETLTVYDIANSEWYHQETTGDPPEVRVNPCAVIASAPDASSFQIYMFGGQNLPFGSQKQYNDMYILTIPSFTWIKVESDDNTPRGRAGHTCTMRDGQIVVVGGFMGEDVDCESPGIHVFDASTLEWKSEFKAGDHEADLHPENSVLAGSYGYKVPEVVQKVIGGDEEGGATATEPADGPATGGPFATGEAPIFTVTEAADAGDGGSEGGGDTPTGGLIAAGVIAGVTGALAMYLGFCAWLYRRQVAAYKRHLAVANRYSGSSVGSIHRRAGPFGGLFPGSGRPHRNGSQDSSEETFGWVGSDRAPPGSLWTPDAASTAGTGSGSAAKRSEDTSGEKTSSPSGESTEDLLDGEPSFFSVVMGPRRALRVVNGLDSP</sequence>
<feature type="region of interest" description="Disordered" evidence="3">
    <location>
        <begin position="1"/>
        <end position="38"/>
    </location>
</feature>
<evidence type="ECO:0000313" key="5">
    <source>
        <dbReference type="EMBL" id="KFH41171.1"/>
    </source>
</evidence>
<feature type="compositionally biased region" description="Low complexity" evidence="3">
    <location>
        <begin position="779"/>
        <end position="791"/>
    </location>
</feature>
<feature type="region of interest" description="Disordered" evidence="3">
    <location>
        <begin position="141"/>
        <end position="165"/>
    </location>
</feature>
<dbReference type="HOGENOM" id="CLU_012508_0_0_1"/>
<protein>
    <submittedName>
        <fullName evidence="5">RING finger protein B-like protein</fullName>
    </submittedName>
</protein>
<dbReference type="InterPro" id="IPR015915">
    <property type="entry name" value="Kelch-typ_b-propeller"/>
</dbReference>
<keyword evidence="4" id="KW-0812">Transmembrane</keyword>
<dbReference type="PANTHER" id="PTHR46093:SF18">
    <property type="entry name" value="FIBRONECTIN TYPE-III DOMAIN-CONTAINING PROTEIN"/>
    <property type="match status" value="1"/>
</dbReference>
<comment type="caution">
    <text evidence="5">The sequence shown here is derived from an EMBL/GenBank/DDBJ whole genome shotgun (WGS) entry which is preliminary data.</text>
</comment>
<dbReference type="Pfam" id="PF24681">
    <property type="entry name" value="Kelch_KLHDC2_KLHL20_DRC7"/>
    <property type="match status" value="1"/>
</dbReference>
<dbReference type="EMBL" id="JPKY01000142">
    <property type="protein sequence ID" value="KFH41171.1"/>
    <property type="molecule type" value="Genomic_DNA"/>
</dbReference>
<feature type="region of interest" description="Disordered" evidence="3">
    <location>
        <begin position="739"/>
        <end position="818"/>
    </location>
</feature>
<dbReference type="SUPFAM" id="SSF50965">
    <property type="entry name" value="Galactose oxidase, central domain"/>
    <property type="match status" value="1"/>
</dbReference>
<dbReference type="Proteomes" id="UP000029964">
    <property type="component" value="Unassembled WGS sequence"/>
</dbReference>
<organism evidence="5 6">
    <name type="scientific">Hapsidospora chrysogenum (strain ATCC 11550 / CBS 779.69 / DSM 880 / IAM 14645 / JCM 23072 / IMI 49137)</name>
    <name type="common">Acremonium chrysogenum</name>
    <dbReference type="NCBI Taxonomy" id="857340"/>
    <lineage>
        <taxon>Eukaryota</taxon>
        <taxon>Fungi</taxon>
        <taxon>Dikarya</taxon>
        <taxon>Ascomycota</taxon>
        <taxon>Pezizomycotina</taxon>
        <taxon>Sordariomycetes</taxon>
        <taxon>Hypocreomycetidae</taxon>
        <taxon>Hypocreales</taxon>
        <taxon>Bionectriaceae</taxon>
        <taxon>Hapsidospora</taxon>
    </lineage>
</organism>
<name>A0A086SVN9_HAPC1</name>
<keyword evidence="2" id="KW-0677">Repeat</keyword>
<accession>A0A086SVN9</accession>
<dbReference type="OrthoDB" id="10251809at2759"/>
<evidence type="ECO:0000256" key="1">
    <source>
        <dbReference type="ARBA" id="ARBA00022441"/>
    </source>
</evidence>
<evidence type="ECO:0000256" key="2">
    <source>
        <dbReference type="ARBA" id="ARBA00022737"/>
    </source>
</evidence>
<dbReference type="STRING" id="857340.A0A086SVN9"/>
<evidence type="ECO:0000313" key="6">
    <source>
        <dbReference type="Proteomes" id="UP000029964"/>
    </source>
</evidence>
<dbReference type="PANTHER" id="PTHR46093">
    <property type="entry name" value="ACYL-COA-BINDING DOMAIN-CONTAINING PROTEIN 5"/>
    <property type="match status" value="1"/>
</dbReference>
<reference evidence="6" key="1">
    <citation type="journal article" date="2014" name="Genome Announc.">
        <title>Genome sequence and annotation of Acremonium chrysogenum, producer of the beta-lactam antibiotic cephalosporin C.</title>
        <authorList>
            <person name="Terfehr D."/>
            <person name="Dahlmann T.A."/>
            <person name="Specht T."/>
            <person name="Zadra I."/>
            <person name="Kuernsteiner H."/>
            <person name="Kueck U."/>
        </authorList>
    </citation>
    <scope>NUCLEOTIDE SEQUENCE [LARGE SCALE GENOMIC DNA]</scope>
    <source>
        <strain evidence="6">ATCC 11550 / CBS 779.69 / DSM 880 / IAM 14645 / JCM 23072 / IMI 49137</strain>
    </source>
</reference>
<evidence type="ECO:0000256" key="3">
    <source>
        <dbReference type="SAM" id="MobiDB-lite"/>
    </source>
</evidence>
<gene>
    <name evidence="5" type="ORF">ACRE_081070</name>
</gene>
<dbReference type="Gene3D" id="2.120.10.80">
    <property type="entry name" value="Kelch-type beta propeller"/>
    <property type="match status" value="2"/>
</dbReference>
<dbReference type="AlphaFoldDB" id="A0A086SVN9"/>
<proteinExistence type="predicted"/>
<evidence type="ECO:0000256" key="4">
    <source>
        <dbReference type="SAM" id="Phobius"/>
    </source>
</evidence>
<keyword evidence="4" id="KW-0472">Membrane</keyword>